<reference evidence="2" key="1">
    <citation type="submission" date="2023-12" db="EMBL/GenBank/DDBJ databases">
        <title>Genome assembly of Anisodus tanguticus.</title>
        <authorList>
            <person name="Wang Y.-J."/>
        </authorList>
    </citation>
    <scope>NUCLEOTIDE SEQUENCE</scope>
    <source>
        <strain evidence="2">KB-2021</strain>
        <tissue evidence="2">Leaf</tissue>
    </source>
</reference>
<proteinExistence type="predicted"/>
<dbReference type="EMBL" id="JAVYJV010000008">
    <property type="protein sequence ID" value="KAK4365068.1"/>
    <property type="molecule type" value="Genomic_DNA"/>
</dbReference>
<gene>
    <name evidence="2" type="ORF">RND71_016426</name>
</gene>
<organism evidence="2 3">
    <name type="scientific">Anisodus tanguticus</name>
    <dbReference type="NCBI Taxonomy" id="243964"/>
    <lineage>
        <taxon>Eukaryota</taxon>
        <taxon>Viridiplantae</taxon>
        <taxon>Streptophyta</taxon>
        <taxon>Embryophyta</taxon>
        <taxon>Tracheophyta</taxon>
        <taxon>Spermatophyta</taxon>
        <taxon>Magnoliopsida</taxon>
        <taxon>eudicotyledons</taxon>
        <taxon>Gunneridae</taxon>
        <taxon>Pentapetalae</taxon>
        <taxon>asterids</taxon>
        <taxon>lamiids</taxon>
        <taxon>Solanales</taxon>
        <taxon>Solanaceae</taxon>
        <taxon>Solanoideae</taxon>
        <taxon>Hyoscyameae</taxon>
        <taxon>Anisodus</taxon>
    </lineage>
</organism>
<comment type="caution">
    <text evidence="2">The sequence shown here is derived from an EMBL/GenBank/DDBJ whole genome shotgun (WGS) entry which is preliminary data.</text>
</comment>
<feature type="compositionally biased region" description="Basic residues" evidence="1">
    <location>
        <begin position="188"/>
        <end position="198"/>
    </location>
</feature>
<dbReference type="AlphaFoldDB" id="A0AAE1S792"/>
<evidence type="ECO:0000256" key="1">
    <source>
        <dbReference type="SAM" id="MobiDB-lite"/>
    </source>
</evidence>
<feature type="compositionally biased region" description="Basic and acidic residues" evidence="1">
    <location>
        <begin position="166"/>
        <end position="183"/>
    </location>
</feature>
<name>A0AAE1S792_9SOLA</name>
<sequence>MKKPANQKEEKENNVTISITANHQISNKEMCTEIPNNKKKVRKKKKKKKNVVISKSIQAMKNKIWNNKSTKAKKGGKENNLKHSNNEESTEQIGRKKYNTRNDNFKEMSGQHVVELGPLRMETIQLNEQAHNNDMEMASRVEETYDEPQEEAETDQDQGVISILKEPMDPLTKELQEITDKKGLSPRGQRHRKHKKKENKQGIAIK</sequence>
<keyword evidence="3" id="KW-1185">Reference proteome</keyword>
<feature type="region of interest" description="Disordered" evidence="1">
    <location>
        <begin position="62"/>
        <end position="102"/>
    </location>
</feature>
<feature type="compositionally biased region" description="Basic and acidic residues" evidence="1">
    <location>
        <begin position="75"/>
        <end position="86"/>
    </location>
</feature>
<dbReference type="Proteomes" id="UP001291623">
    <property type="component" value="Unassembled WGS sequence"/>
</dbReference>
<evidence type="ECO:0000313" key="2">
    <source>
        <dbReference type="EMBL" id="KAK4365068.1"/>
    </source>
</evidence>
<feature type="region of interest" description="Disordered" evidence="1">
    <location>
        <begin position="139"/>
        <end position="206"/>
    </location>
</feature>
<accession>A0AAE1S792</accession>
<protein>
    <submittedName>
        <fullName evidence="2">Uncharacterized protein</fullName>
    </submittedName>
</protein>
<feature type="compositionally biased region" description="Acidic residues" evidence="1">
    <location>
        <begin position="144"/>
        <end position="156"/>
    </location>
</feature>
<evidence type="ECO:0000313" key="3">
    <source>
        <dbReference type="Proteomes" id="UP001291623"/>
    </source>
</evidence>